<evidence type="ECO:0000256" key="10">
    <source>
        <dbReference type="NCBIfam" id="TIGR00187"/>
    </source>
</evidence>
<evidence type="ECO:0000313" key="14">
    <source>
        <dbReference type="Proteomes" id="UP001153404"/>
    </source>
</evidence>
<dbReference type="NCBIfam" id="NF006767">
    <property type="entry name" value="PRK09289.1"/>
    <property type="match status" value="1"/>
</dbReference>
<organism evidence="13 14">
    <name type="scientific">Cohnella rhizosphaerae</name>
    <dbReference type="NCBI Taxonomy" id="1457232"/>
    <lineage>
        <taxon>Bacteria</taxon>
        <taxon>Bacillati</taxon>
        <taxon>Bacillota</taxon>
        <taxon>Bacilli</taxon>
        <taxon>Bacillales</taxon>
        <taxon>Paenibacillaceae</taxon>
        <taxon>Cohnella</taxon>
    </lineage>
</organism>
<evidence type="ECO:0000313" key="13">
    <source>
        <dbReference type="EMBL" id="MDG0813152.1"/>
    </source>
</evidence>
<dbReference type="FunFam" id="2.40.30.20:FF:000004">
    <property type="entry name" value="Riboflavin synthase, alpha subunit"/>
    <property type="match status" value="1"/>
</dbReference>
<dbReference type="GO" id="GO:0004746">
    <property type="term" value="F:riboflavin synthase activity"/>
    <property type="evidence" value="ECO:0007669"/>
    <property type="project" value="UniProtKB-UniRule"/>
</dbReference>
<dbReference type="PANTHER" id="PTHR21098:SF12">
    <property type="entry name" value="RIBOFLAVIN SYNTHASE"/>
    <property type="match status" value="1"/>
</dbReference>
<dbReference type="PANTHER" id="PTHR21098">
    <property type="entry name" value="RIBOFLAVIN SYNTHASE ALPHA CHAIN"/>
    <property type="match status" value="1"/>
</dbReference>
<feature type="repeat" description="Lumazine-binding" evidence="11">
    <location>
        <begin position="1"/>
        <end position="96"/>
    </location>
</feature>
<keyword evidence="7" id="KW-0686">Riboflavin biosynthesis</keyword>
<keyword evidence="14" id="KW-1185">Reference proteome</keyword>
<evidence type="ECO:0000256" key="4">
    <source>
        <dbReference type="ARBA" id="ARBA00011233"/>
    </source>
</evidence>
<evidence type="ECO:0000256" key="8">
    <source>
        <dbReference type="ARBA" id="ARBA00022679"/>
    </source>
</evidence>
<dbReference type="Gene3D" id="2.40.30.20">
    <property type="match status" value="2"/>
</dbReference>
<dbReference type="EC" id="2.5.1.9" evidence="5 10"/>
<proteinExistence type="predicted"/>
<gene>
    <name evidence="13" type="primary">ribE</name>
    <name evidence="13" type="ORF">OMP40_30495</name>
</gene>
<evidence type="ECO:0000256" key="9">
    <source>
        <dbReference type="ARBA" id="ARBA00022737"/>
    </source>
</evidence>
<name>A0A9X4KYC8_9BACL</name>
<dbReference type="SUPFAM" id="SSF63380">
    <property type="entry name" value="Riboflavin synthase domain-like"/>
    <property type="match status" value="2"/>
</dbReference>
<dbReference type="InterPro" id="IPR023366">
    <property type="entry name" value="ATP_synth_asu-like_sf"/>
</dbReference>
<dbReference type="FunFam" id="2.40.30.20:FF:000003">
    <property type="entry name" value="Riboflavin synthase, alpha subunit"/>
    <property type="match status" value="1"/>
</dbReference>
<evidence type="ECO:0000256" key="5">
    <source>
        <dbReference type="ARBA" id="ARBA00012827"/>
    </source>
</evidence>
<evidence type="ECO:0000256" key="3">
    <source>
        <dbReference type="ARBA" id="ARBA00004887"/>
    </source>
</evidence>
<comment type="subunit">
    <text evidence="4">Homotrimer.</text>
</comment>
<dbReference type="GO" id="GO:0009231">
    <property type="term" value="P:riboflavin biosynthetic process"/>
    <property type="evidence" value="ECO:0007669"/>
    <property type="project" value="UniProtKB-KW"/>
</dbReference>
<dbReference type="AlphaFoldDB" id="A0A9X4KYC8"/>
<dbReference type="PIRSF" id="PIRSF000498">
    <property type="entry name" value="Riboflavin_syn_A"/>
    <property type="match status" value="1"/>
</dbReference>
<comment type="function">
    <text evidence="2">Catalyzes the dismutation of two molecules of 6,7-dimethyl-8-ribityllumazine, resulting in the formation of riboflavin and 5-amino-6-(D-ribitylamino)uracil.</text>
</comment>
<evidence type="ECO:0000256" key="6">
    <source>
        <dbReference type="ARBA" id="ARBA00013950"/>
    </source>
</evidence>
<dbReference type="InterPro" id="IPR001783">
    <property type="entry name" value="Lumazine-bd"/>
</dbReference>
<feature type="repeat" description="Lumazine-binding" evidence="11">
    <location>
        <begin position="97"/>
        <end position="196"/>
    </location>
</feature>
<dbReference type="RefSeq" id="WP_277536935.1">
    <property type="nucleotide sequence ID" value="NZ_JAPDIA010000008.1"/>
</dbReference>
<evidence type="ECO:0000256" key="2">
    <source>
        <dbReference type="ARBA" id="ARBA00002803"/>
    </source>
</evidence>
<protein>
    <recommendedName>
        <fullName evidence="6 10">Riboflavin synthase</fullName>
        <ecNumber evidence="5 10">2.5.1.9</ecNumber>
    </recommendedName>
</protein>
<dbReference type="Pfam" id="PF00677">
    <property type="entry name" value="Lum_binding"/>
    <property type="match status" value="2"/>
</dbReference>
<comment type="caution">
    <text evidence="13">The sequence shown here is derived from an EMBL/GenBank/DDBJ whole genome shotgun (WGS) entry which is preliminary data.</text>
</comment>
<comment type="catalytic activity">
    <reaction evidence="1">
        <text>2 6,7-dimethyl-8-(1-D-ribityl)lumazine + H(+) = 5-amino-6-(D-ribitylamino)uracil + riboflavin</text>
        <dbReference type="Rhea" id="RHEA:20772"/>
        <dbReference type="ChEBI" id="CHEBI:15378"/>
        <dbReference type="ChEBI" id="CHEBI:15934"/>
        <dbReference type="ChEBI" id="CHEBI:57986"/>
        <dbReference type="ChEBI" id="CHEBI:58201"/>
        <dbReference type="EC" id="2.5.1.9"/>
    </reaction>
</comment>
<evidence type="ECO:0000256" key="7">
    <source>
        <dbReference type="ARBA" id="ARBA00022619"/>
    </source>
</evidence>
<evidence type="ECO:0000259" key="12">
    <source>
        <dbReference type="PROSITE" id="PS51177"/>
    </source>
</evidence>
<dbReference type="InterPro" id="IPR026017">
    <property type="entry name" value="Lumazine-bd_dom"/>
</dbReference>
<dbReference type="EMBL" id="JAPDIA010000008">
    <property type="protein sequence ID" value="MDG0813152.1"/>
    <property type="molecule type" value="Genomic_DNA"/>
</dbReference>
<dbReference type="NCBIfam" id="TIGR00187">
    <property type="entry name" value="ribE"/>
    <property type="match status" value="1"/>
</dbReference>
<evidence type="ECO:0000256" key="11">
    <source>
        <dbReference type="PROSITE-ProRule" id="PRU00524"/>
    </source>
</evidence>
<dbReference type="Proteomes" id="UP001153404">
    <property type="component" value="Unassembled WGS sequence"/>
</dbReference>
<feature type="domain" description="Lumazine-binding" evidence="12">
    <location>
        <begin position="97"/>
        <end position="196"/>
    </location>
</feature>
<dbReference type="CDD" id="cd00402">
    <property type="entry name" value="Riboflavin_synthase_like"/>
    <property type="match status" value="1"/>
</dbReference>
<keyword evidence="9" id="KW-0677">Repeat</keyword>
<evidence type="ECO:0000256" key="1">
    <source>
        <dbReference type="ARBA" id="ARBA00000968"/>
    </source>
</evidence>
<keyword evidence="8 13" id="KW-0808">Transferase</keyword>
<sequence length="225" mass="23968">MFTGLIEEVGKLQRIESRGEALVVTVSARKVLEDVKLGDSIAVNGVCLTVVAFNGSGFGADVMPETYRHTNLKHLKPGEPVNLERAMLAGGRFGGHIVQGHVDGTAVIVSRTHEANAVVFRLRPEQAHLLRLVLPQGSITLDGISLTVVDADRTSGTLAVSIIPHTLAETALAHKQPGASVNVENDILGKYIDHLLHERHGGPVPAPQAAYASGLTEAKLREFGF</sequence>
<accession>A0A9X4KYC8</accession>
<dbReference type="PROSITE" id="PS51177">
    <property type="entry name" value="LUMAZINE_BIND"/>
    <property type="match status" value="2"/>
</dbReference>
<dbReference type="InterPro" id="IPR017938">
    <property type="entry name" value="Riboflavin_synthase-like_b-brl"/>
</dbReference>
<reference evidence="13" key="1">
    <citation type="submission" date="2022-10" db="EMBL/GenBank/DDBJ databases">
        <title>Comparative genomic analysis of Cohnella hashimotonis sp. nov., isolated from the International Space Station.</title>
        <authorList>
            <person name="Simpson A."/>
            <person name="Venkateswaran K."/>
        </authorList>
    </citation>
    <scope>NUCLEOTIDE SEQUENCE</scope>
    <source>
        <strain evidence="13">DSM 28161</strain>
    </source>
</reference>
<comment type="pathway">
    <text evidence="3">Cofactor biosynthesis; riboflavin biosynthesis; riboflavin from 2-hydroxy-3-oxobutyl phosphate and 5-amino-6-(D-ribitylamino)uracil: step 2/2.</text>
</comment>
<feature type="domain" description="Lumazine-binding" evidence="12">
    <location>
        <begin position="1"/>
        <end position="96"/>
    </location>
</feature>